<gene>
    <name evidence="1" type="ORF">KOF26_01125</name>
</gene>
<organism evidence="1 2">
    <name type="scientific">Sphingomonas quercus</name>
    <dbReference type="NCBI Taxonomy" id="2842451"/>
    <lineage>
        <taxon>Bacteria</taxon>
        <taxon>Pseudomonadati</taxon>
        <taxon>Pseudomonadota</taxon>
        <taxon>Alphaproteobacteria</taxon>
        <taxon>Sphingomonadales</taxon>
        <taxon>Sphingomonadaceae</taxon>
        <taxon>Sphingomonas</taxon>
    </lineage>
</organism>
<sequence>MIEILPAPAHVLSLRLSGTLTQDDLERTIDDIEARLKRFDRIGVVADVTAFEDIGLRAGLKDIAYSFGKIMEWRRFPREAVIADRQWVRAAIGFIDPLVPFVTVKSFAPEESDAALAWAGGFDPGRRD</sequence>
<dbReference type="Proteomes" id="UP000776276">
    <property type="component" value="Unassembled WGS sequence"/>
</dbReference>
<dbReference type="Pfam" id="PF11964">
    <property type="entry name" value="SpoIIAA-like"/>
    <property type="match status" value="1"/>
</dbReference>
<comment type="caution">
    <text evidence="1">The sequence shown here is derived from an EMBL/GenBank/DDBJ whole genome shotgun (WGS) entry which is preliminary data.</text>
</comment>
<keyword evidence="2" id="KW-1185">Reference proteome</keyword>
<accession>A0ABS6BF44</accession>
<evidence type="ECO:0000313" key="1">
    <source>
        <dbReference type="EMBL" id="MBU3076451.1"/>
    </source>
</evidence>
<evidence type="ECO:0000313" key="2">
    <source>
        <dbReference type="Proteomes" id="UP000776276"/>
    </source>
</evidence>
<protein>
    <submittedName>
        <fullName evidence="1">STAS/SEC14 domain-containing protein</fullName>
    </submittedName>
</protein>
<dbReference type="EMBL" id="JAHKRT010000001">
    <property type="protein sequence ID" value="MBU3076451.1"/>
    <property type="molecule type" value="Genomic_DNA"/>
</dbReference>
<name>A0ABS6BF44_9SPHN</name>
<dbReference type="RefSeq" id="WP_216318675.1">
    <property type="nucleotide sequence ID" value="NZ_JAHKRT010000001.1"/>
</dbReference>
<proteinExistence type="predicted"/>
<dbReference type="InterPro" id="IPR021866">
    <property type="entry name" value="SpoIIAA-like"/>
</dbReference>
<reference evidence="1 2" key="1">
    <citation type="submission" date="2021-06" db="EMBL/GenBank/DDBJ databases">
        <title>Sphingomonas sp. XMGL2, whole genome shotgun sequencing project.</title>
        <authorList>
            <person name="Zhao G."/>
            <person name="Shen L."/>
        </authorList>
    </citation>
    <scope>NUCLEOTIDE SEQUENCE [LARGE SCALE GENOMIC DNA]</scope>
    <source>
        <strain evidence="1 2">XMGL2</strain>
    </source>
</reference>